<name>A0A217EIN4_9GAMM</name>
<sequence>MTIDDELSEREIAIAAARTLQEKFIEVAKTEAVLYVENDVLFRREPGQKPVFVKHLVGRDPYLTKLMLNQSVFIIKKRSIE</sequence>
<dbReference type="RefSeq" id="WP_088824419.1">
    <property type="nucleotide sequence ID" value="NZ_FZLN01000009.1"/>
</dbReference>
<organism evidence="1 2">
    <name type="scientific">Acinetobacter apis</name>
    <dbReference type="NCBI Taxonomy" id="1229165"/>
    <lineage>
        <taxon>Bacteria</taxon>
        <taxon>Pseudomonadati</taxon>
        <taxon>Pseudomonadota</taxon>
        <taxon>Gammaproteobacteria</taxon>
        <taxon>Moraxellales</taxon>
        <taxon>Moraxellaceae</taxon>
        <taxon>Acinetobacter</taxon>
    </lineage>
</organism>
<evidence type="ECO:0000313" key="2">
    <source>
        <dbReference type="Proteomes" id="UP000243463"/>
    </source>
</evidence>
<keyword evidence="2" id="KW-1185">Reference proteome</keyword>
<dbReference type="OrthoDB" id="6711835at2"/>
<dbReference type="AlphaFoldDB" id="A0A217EIN4"/>
<reference evidence="2" key="1">
    <citation type="submission" date="2017-06" db="EMBL/GenBank/DDBJ databases">
        <authorList>
            <person name="Varghese N."/>
            <person name="Submissions S."/>
        </authorList>
    </citation>
    <scope>NUCLEOTIDE SEQUENCE [LARGE SCALE GENOMIC DNA]</scope>
    <source>
        <strain evidence="2">ANC 5114</strain>
    </source>
</reference>
<gene>
    <name evidence="1" type="ORF">SAMN05444584_2241</name>
</gene>
<evidence type="ECO:0000313" key="1">
    <source>
        <dbReference type="EMBL" id="SNQ30252.1"/>
    </source>
</evidence>
<proteinExistence type="predicted"/>
<protein>
    <submittedName>
        <fullName evidence="1">Uncharacterized protein</fullName>
    </submittedName>
</protein>
<accession>A0A217EIN4</accession>
<dbReference type="Proteomes" id="UP000243463">
    <property type="component" value="Unassembled WGS sequence"/>
</dbReference>
<dbReference type="EMBL" id="FZLN01000009">
    <property type="protein sequence ID" value="SNQ30252.1"/>
    <property type="molecule type" value="Genomic_DNA"/>
</dbReference>